<dbReference type="STRING" id="1163406.A0A0L0NE96"/>
<feature type="compositionally biased region" description="Basic and acidic residues" evidence="1">
    <location>
        <begin position="156"/>
        <end position="173"/>
    </location>
</feature>
<feature type="compositionally biased region" description="Basic and acidic residues" evidence="1">
    <location>
        <begin position="81"/>
        <end position="104"/>
    </location>
</feature>
<protein>
    <submittedName>
        <fullName evidence="2">Uncharacterized protein</fullName>
    </submittedName>
</protein>
<keyword evidence="3" id="KW-1185">Reference proteome</keyword>
<feature type="compositionally biased region" description="Low complexity" evidence="1">
    <location>
        <begin position="180"/>
        <end position="200"/>
    </location>
</feature>
<gene>
    <name evidence="2" type="ORF">TOPH_03236</name>
</gene>
<dbReference type="EMBL" id="LFRF01000006">
    <property type="protein sequence ID" value="KND92393.1"/>
    <property type="molecule type" value="Genomic_DNA"/>
</dbReference>
<reference evidence="2 3" key="1">
    <citation type="journal article" date="2015" name="BMC Genomics">
        <title>The genome of the truffle-parasite Tolypocladium ophioglossoides and the evolution of antifungal peptaibiotics.</title>
        <authorList>
            <person name="Quandt C.A."/>
            <person name="Bushley K.E."/>
            <person name="Spatafora J.W."/>
        </authorList>
    </citation>
    <scope>NUCLEOTIDE SEQUENCE [LARGE SCALE GENOMIC DNA]</scope>
    <source>
        <strain evidence="2 3">CBS 100239</strain>
    </source>
</reference>
<feature type="compositionally biased region" description="Basic and acidic residues" evidence="1">
    <location>
        <begin position="121"/>
        <end position="143"/>
    </location>
</feature>
<feature type="compositionally biased region" description="Low complexity" evidence="1">
    <location>
        <begin position="38"/>
        <end position="50"/>
    </location>
</feature>
<proteinExistence type="predicted"/>
<evidence type="ECO:0000256" key="1">
    <source>
        <dbReference type="SAM" id="MobiDB-lite"/>
    </source>
</evidence>
<name>A0A0L0NE96_TOLOC</name>
<dbReference type="AlphaFoldDB" id="A0A0L0NE96"/>
<evidence type="ECO:0000313" key="3">
    <source>
        <dbReference type="Proteomes" id="UP000036947"/>
    </source>
</evidence>
<evidence type="ECO:0000313" key="2">
    <source>
        <dbReference type="EMBL" id="KND92393.1"/>
    </source>
</evidence>
<feature type="region of interest" description="Disordered" evidence="1">
    <location>
        <begin position="121"/>
        <end position="226"/>
    </location>
</feature>
<comment type="caution">
    <text evidence="2">The sequence shown here is derived from an EMBL/GenBank/DDBJ whole genome shotgun (WGS) entry which is preliminary data.</text>
</comment>
<accession>A0A0L0NE96</accession>
<sequence>YSVLVFRTPDRLPLVFVGCSREAAISAHPDPNLTSHVRSCPCSSSTTRPSQGRPTMPLTCDPPPPPPEEQPVKKKRGPKPKKFEDRPFDMSRMKPVKRQERSYSARKRDEVLMFLIHTRIHDPNNPRADENGYRRPTQRETAAHFRIPNSTVGAWYKDKDKFEGGKRVKESKKPPSRAKGAASTTAGSGDGQEATGEGPPTAGPGDGPESTRIVSQTPGPVAVPEQ</sequence>
<organism evidence="2 3">
    <name type="scientific">Tolypocladium ophioglossoides (strain CBS 100239)</name>
    <name type="common">Snaketongue truffleclub</name>
    <name type="synonym">Elaphocordyceps ophioglossoides</name>
    <dbReference type="NCBI Taxonomy" id="1163406"/>
    <lineage>
        <taxon>Eukaryota</taxon>
        <taxon>Fungi</taxon>
        <taxon>Dikarya</taxon>
        <taxon>Ascomycota</taxon>
        <taxon>Pezizomycotina</taxon>
        <taxon>Sordariomycetes</taxon>
        <taxon>Hypocreomycetidae</taxon>
        <taxon>Hypocreales</taxon>
        <taxon>Ophiocordycipitaceae</taxon>
        <taxon>Tolypocladium</taxon>
    </lineage>
</organism>
<feature type="compositionally biased region" description="Pro residues" evidence="1">
    <location>
        <begin position="60"/>
        <end position="69"/>
    </location>
</feature>
<dbReference type="Proteomes" id="UP000036947">
    <property type="component" value="Unassembled WGS sequence"/>
</dbReference>
<dbReference type="OrthoDB" id="5422061at2759"/>
<feature type="region of interest" description="Disordered" evidence="1">
    <location>
        <begin position="26"/>
        <end position="104"/>
    </location>
</feature>
<feature type="non-terminal residue" evidence="2">
    <location>
        <position position="1"/>
    </location>
</feature>